<proteinExistence type="predicted"/>
<gene>
    <name evidence="1" type="ORF">F1003_06565</name>
</gene>
<evidence type="ECO:0000313" key="2">
    <source>
        <dbReference type="Proteomes" id="UP000447545"/>
    </source>
</evidence>
<dbReference type="Proteomes" id="UP000447545">
    <property type="component" value="Unassembled WGS sequence"/>
</dbReference>
<reference evidence="1 2" key="1">
    <citation type="submission" date="2019-11" db="EMBL/GenBank/DDBJ databases">
        <title>Winogradskyella ouciana sp. nov., isolated from the hadal seawater of the Mariana Trench.</title>
        <authorList>
            <person name="Liu R."/>
        </authorList>
    </citation>
    <scope>NUCLEOTIDE SEQUENCE [LARGE SCALE GENOMIC DNA]</scope>
    <source>
        <strain evidence="1 2">ZXX205</strain>
    </source>
</reference>
<dbReference type="RefSeq" id="WP_155088409.1">
    <property type="nucleotide sequence ID" value="NZ_WJYA01000004.1"/>
</dbReference>
<organism evidence="1 2">
    <name type="scientific">Winogradskyella ouciana</name>
    <dbReference type="NCBI Taxonomy" id="2608631"/>
    <lineage>
        <taxon>Bacteria</taxon>
        <taxon>Pseudomonadati</taxon>
        <taxon>Bacteroidota</taxon>
        <taxon>Flavobacteriia</taxon>
        <taxon>Flavobacteriales</taxon>
        <taxon>Flavobacteriaceae</taxon>
        <taxon>Winogradskyella</taxon>
    </lineage>
</organism>
<accession>A0A7K1GBQ7</accession>
<name>A0A7K1GBQ7_9FLAO</name>
<dbReference type="AlphaFoldDB" id="A0A7K1GBQ7"/>
<protein>
    <submittedName>
        <fullName evidence="1">Na(+)-translocating NADH-quinone reductase subunit F</fullName>
    </submittedName>
</protein>
<dbReference type="EMBL" id="WJYA01000004">
    <property type="protein sequence ID" value="MTE26593.1"/>
    <property type="molecule type" value="Genomic_DNA"/>
</dbReference>
<keyword evidence="2" id="KW-1185">Reference proteome</keyword>
<evidence type="ECO:0000313" key="1">
    <source>
        <dbReference type="EMBL" id="MTE26593.1"/>
    </source>
</evidence>
<comment type="caution">
    <text evidence="1">The sequence shown here is derived from an EMBL/GenBank/DDBJ whole genome shotgun (WGS) entry which is preliminary data.</text>
</comment>
<sequence>MKTSIRFENAIAKLYTAFQNETLNPEDCNRCAIGTILDNKDSWRHMTDIHGSVQLNYVGLVHQNLGRRFNGYSPLELLKIEASFLKGCGYRLGKHFCHKPDCIDKTILFNGLCEVVATLCQLDHIDNVMDCSKLFGHHVAKPRNVTSPVLENCEF</sequence>